<name>A0A644ZXW4_9ZZZZ</name>
<comment type="caution">
    <text evidence="1">The sequence shown here is derived from an EMBL/GenBank/DDBJ whole genome shotgun (WGS) entry which is preliminary data.</text>
</comment>
<sequence>MKTKTIQMPLPAEAAGGKPVRVSENSPETVIDIIHGSFVKLFGQTDTVKCIMATTNGVINLQFIGNGCVANMQIYEVKSTPDVWETFIPHKPIRKTLNAKKGGAV</sequence>
<protein>
    <submittedName>
        <fullName evidence="1">Uncharacterized protein</fullName>
    </submittedName>
</protein>
<evidence type="ECO:0000313" key="1">
    <source>
        <dbReference type="EMBL" id="MPM45258.1"/>
    </source>
</evidence>
<reference evidence="1" key="1">
    <citation type="submission" date="2019-08" db="EMBL/GenBank/DDBJ databases">
        <authorList>
            <person name="Kucharzyk K."/>
            <person name="Murdoch R.W."/>
            <person name="Higgins S."/>
            <person name="Loffler F."/>
        </authorList>
    </citation>
    <scope>NUCLEOTIDE SEQUENCE</scope>
</reference>
<proteinExistence type="predicted"/>
<dbReference type="EMBL" id="VSSQ01010802">
    <property type="protein sequence ID" value="MPM45258.1"/>
    <property type="molecule type" value="Genomic_DNA"/>
</dbReference>
<organism evidence="1">
    <name type="scientific">bioreactor metagenome</name>
    <dbReference type="NCBI Taxonomy" id="1076179"/>
    <lineage>
        <taxon>unclassified sequences</taxon>
        <taxon>metagenomes</taxon>
        <taxon>ecological metagenomes</taxon>
    </lineage>
</organism>
<gene>
    <name evidence="1" type="ORF">SDC9_91944</name>
</gene>
<accession>A0A644ZXW4</accession>
<dbReference type="AlphaFoldDB" id="A0A644ZXW4"/>